<dbReference type="RefSeq" id="WP_113869807.1">
    <property type="nucleotide sequence ID" value="NZ_BAABQN010000009.1"/>
</dbReference>
<proteinExistence type="predicted"/>
<reference evidence="2 3" key="1">
    <citation type="submission" date="2018-06" db="EMBL/GenBank/DDBJ databases">
        <title>Genomic Encyclopedia of Type Strains, Phase IV (KMG-IV): sequencing the most valuable type-strain genomes for metagenomic binning, comparative biology and taxonomic classification.</title>
        <authorList>
            <person name="Goeker M."/>
        </authorList>
    </citation>
    <scope>NUCLEOTIDE SEQUENCE [LARGE SCALE GENOMIC DNA]</scope>
    <source>
        <strain evidence="2 3">DSM 15140</strain>
    </source>
</reference>
<keyword evidence="1" id="KW-1133">Transmembrane helix</keyword>
<feature type="transmembrane region" description="Helical" evidence="1">
    <location>
        <begin position="39"/>
        <end position="59"/>
    </location>
</feature>
<feature type="transmembrane region" description="Helical" evidence="1">
    <location>
        <begin position="12"/>
        <end position="33"/>
    </location>
</feature>
<protein>
    <submittedName>
        <fullName evidence="2">Uncharacterized protein</fullName>
    </submittedName>
</protein>
<dbReference type="AlphaFoldDB" id="A0A366DYI5"/>
<dbReference type="EMBL" id="QNRI01000010">
    <property type="protein sequence ID" value="RBO94589.1"/>
    <property type="molecule type" value="Genomic_DNA"/>
</dbReference>
<keyword evidence="1" id="KW-0472">Membrane</keyword>
<evidence type="ECO:0000256" key="1">
    <source>
        <dbReference type="SAM" id="Phobius"/>
    </source>
</evidence>
<organism evidence="2 3">
    <name type="scientific">Paraliobacillus ryukyuensis</name>
    <dbReference type="NCBI Taxonomy" id="200904"/>
    <lineage>
        <taxon>Bacteria</taxon>
        <taxon>Bacillati</taxon>
        <taxon>Bacillota</taxon>
        <taxon>Bacilli</taxon>
        <taxon>Bacillales</taxon>
        <taxon>Bacillaceae</taxon>
        <taxon>Paraliobacillus</taxon>
    </lineage>
</organism>
<evidence type="ECO:0000313" key="3">
    <source>
        <dbReference type="Proteomes" id="UP000252254"/>
    </source>
</evidence>
<name>A0A366DYI5_9BACI</name>
<sequence length="69" mass="7853">MNIKHINNKLINVIIAASYIIIIGMLVTSVIAWEKTADWIFIISGSISILGILFNIYLYSREKSKNKEL</sequence>
<gene>
    <name evidence="2" type="ORF">DES48_11076</name>
</gene>
<evidence type="ECO:0000313" key="2">
    <source>
        <dbReference type="EMBL" id="RBO94589.1"/>
    </source>
</evidence>
<keyword evidence="3" id="KW-1185">Reference proteome</keyword>
<keyword evidence="1" id="KW-0812">Transmembrane</keyword>
<accession>A0A366DYI5</accession>
<comment type="caution">
    <text evidence="2">The sequence shown here is derived from an EMBL/GenBank/DDBJ whole genome shotgun (WGS) entry which is preliminary data.</text>
</comment>
<dbReference type="Proteomes" id="UP000252254">
    <property type="component" value="Unassembled WGS sequence"/>
</dbReference>